<dbReference type="RefSeq" id="WP_012743466.1">
    <property type="nucleotide sequence ID" value="NZ_CP092643.1"/>
</dbReference>
<evidence type="ECO:0000259" key="3">
    <source>
        <dbReference type="Pfam" id="PF01408"/>
    </source>
</evidence>
<dbReference type="SUPFAM" id="SSF51735">
    <property type="entry name" value="NAD(P)-binding Rossmann-fold domains"/>
    <property type="match status" value="1"/>
</dbReference>
<protein>
    <submittedName>
        <fullName evidence="5">Glycerol-3-phosphate cytidylyltransferase</fullName>
        <ecNumber evidence="5">2.7.7.39</ecNumber>
    </submittedName>
</protein>
<dbReference type="EMBL" id="CYYW01000007">
    <property type="protein sequence ID" value="CUN94747.1"/>
    <property type="molecule type" value="Genomic_DNA"/>
</dbReference>
<dbReference type="GO" id="GO:0016491">
    <property type="term" value="F:oxidoreductase activity"/>
    <property type="evidence" value="ECO:0007669"/>
    <property type="project" value="UniProtKB-KW"/>
</dbReference>
<evidence type="ECO:0000313" key="6">
    <source>
        <dbReference type="Proteomes" id="UP000095384"/>
    </source>
</evidence>
<keyword evidence="5" id="KW-0808">Transferase</keyword>
<dbReference type="Gene3D" id="3.30.360.10">
    <property type="entry name" value="Dihydrodipicolinate Reductase, domain 2"/>
    <property type="match status" value="1"/>
</dbReference>
<proteinExistence type="inferred from homology"/>
<reference evidence="5 6" key="1">
    <citation type="submission" date="2015-09" db="EMBL/GenBank/DDBJ databases">
        <authorList>
            <consortium name="Pathogen Informatics"/>
        </authorList>
    </citation>
    <scope>NUCLEOTIDE SEQUENCE [LARGE SCALE GENOMIC DNA]</scope>
    <source>
        <strain evidence="5 6">2789STDY5608860</strain>
    </source>
</reference>
<dbReference type="Gene3D" id="3.40.50.620">
    <property type="entry name" value="HUPs"/>
    <property type="match status" value="1"/>
</dbReference>
<dbReference type="InterPro" id="IPR014729">
    <property type="entry name" value="Rossmann-like_a/b/a_fold"/>
</dbReference>
<dbReference type="InterPro" id="IPR036291">
    <property type="entry name" value="NAD(P)-bd_dom_sf"/>
</dbReference>
<dbReference type="Gene3D" id="3.40.50.720">
    <property type="entry name" value="NAD(P)-binding Rossmann-like Domain"/>
    <property type="match status" value="1"/>
</dbReference>
<dbReference type="OMA" id="APWWKTE"/>
<dbReference type="Pfam" id="PF01408">
    <property type="entry name" value="GFO_IDH_MocA"/>
    <property type="match status" value="1"/>
</dbReference>
<comment type="similarity">
    <text evidence="1">Belongs to the Gfo/Idh/MocA family.</text>
</comment>
<dbReference type="PANTHER" id="PTHR22604:SF105">
    <property type="entry name" value="TRANS-1,2-DIHYDROBENZENE-1,2-DIOL DEHYDROGENASE"/>
    <property type="match status" value="1"/>
</dbReference>
<feature type="domain" description="Gfo/Idh/MocA-like oxidoreductase N-terminal" evidence="3">
    <location>
        <begin position="163"/>
        <end position="219"/>
    </location>
</feature>
<dbReference type="NCBIfam" id="TIGR00125">
    <property type="entry name" value="cyt_tran_rel"/>
    <property type="match status" value="1"/>
</dbReference>
<evidence type="ECO:0000256" key="2">
    <source>
        <dbReference type="ARBA" id="ARBA00023002"/>
    </source>
</evidence>
<dbReference type="GO" id="GO:0047348">
    <property type="term" value="F:glycerol-3-phosphate cytidylyltransferase activity"/>
    <property type="evidence" value="ECO:0007669"/>
    <property type="project" value="UniProtKB-EC"/>
</dbReference>
<evidence type="ECO:0000259" key="4">
    <source>
        <dbReference type="Pfam" id="PF01467"/>
    </source>
</evidence>
<dbReference type="InterPro" id="IPR050984">
    <property type="entry name" value="Gfo/Idh/MocA_domain"/>
</dbReference>
<dbReference type="EC" id="2.7.7.39" evidence="5"/>
<dbReference type="GO" id="GO:0000166">
    <property type="term" value="F:nucleotide binding"/>
    <property type="evidence" value="ECO:0007669"/>
    <property type="project" value="InterPro"/>
</dbReference>
<keyword evidence="2" id="KW-0560">Oxidoreductase</keyword>
<evidence type="ECO:0000256" key="1">
    <source>
        <dbReference type="ARBA" id="ARBA00010928"/>
    </source>
</evidence>
<evidence type="ECO:0000313" key="5">
    <source>
        <dbReference type="EMBL" id="CUN94747.1"/>
    </source>
</evidence>
<accession>A0A174B1P3</accession>
<dbReference type="Pfam" id="PF01467">
    <property type="entry name" value="CTP_transf_like"/>
    <property type="match status" value="1"/>
</dbReference>
<dbReference type="InterPro" id="IPR004821">
    <property type="entry name" value="Cyt_trans-like"/>
</dbReference>
<sequence length="422" mass="48068">MTKVITYGTYDLLHYGHIRLLERAKELGDYLIVGVTADDFDKTRGKINVQQSLMERIEAVRATGLADEIIVEEYEGQKIDDIQRYGVDIFTVGSDWKGKFDYLNAYCKVVYLDRTEGVSSSEIRAEKRKIFIGTIGNKGLCDKFIKEVSYVNGVEYKECDEEYLGVDAVYIATLPEKHYSDVKRALEKGKHVICESPIAMNTIQCKELIEYAENNSLILVDGIKTAYSTAYSRLLVLAKSGHIGEILSIDSVCTSNRVTGITDLKNEQNSICAWGPTALLPIFQLAGVEYNDMQIVTKLFDKKANFDAFTKISFEYDKMVATAKVAKAAKSEGELIITGTKGYIYVPAPWWKTEYFEIRYENQNENKKYFYQLDGEGIRYEIVAFARAVENKKRGYYLKDDISLNIATVIERFSKRKYKELS</sequence>
<gene>
    <name evidence="5" type="primary">tagD</name>
    <name evidence="5" type="ORF">ERS852417_01287</name>
</gene>
<name>A0A174B1P3_9FIRM</name>
<keyword evidence="5" id="KW-0548">Nucleotidyltransferase</keyword>
<dbReference type="AlphaFoldDB" id="A0A174B1P3"/>
<feature type="domain" description="Cytidyltransferase-like" evidence="4">
    <location>
        <begin position="5"/>
        <end position="125"/>
    </location>
</feature>
<dbReference type="PANTHER" id="PTHR22604">
    <property type="entry name" value="OXIDOREDUCTASES"/>
    <property type="match status" value="1"/>
</dbReference>
<organism evidence="5 6">
    <name type="scientific">Agathobacter rectalis</name>
    <dbReference type="NCBI Taxonomy" id="39491"/>
    <lineage>
        <taxon>Bacteria</taxon>
        <taxon>Bacillati</taxon>
        <taxon>Bacillota</taxon>
        <taxon>Clostridia</taxon>
        <taxon>Lachnospirales</taxon>
        <taxon>Lachnospiraceae</taxon>
        <taxon>Agathobacter</taxon>
    </lineage>
</organism>
<dbReference type="SUPFAM" id="SSF55347">
    <property type="entry name" value="Glyceraldehyde-3-phosphate dehydrogenase-like, C-terminal domain"/>
    <property type="match status" value="1"/>
</dbReference>
<dbReference type="SUPFAM" id="SSF52374">
    <property type="entry name" value="Nucleotidylyl transferase"/>
    <property type="match status" value="1"/>
</dbReference>
<dbReference type="GeneID" id="86989377"/>
<dbReference type="Proteomes" id="UP000095384">
    <property type="component" value="Unassembled WGS sequence"/>
</dbReference>
<dbReference type="InterPro" id="IPR000683">
    <property type="entry name" value="Gfo/Idh/MocA-like_OxRdtase_N"/>
</dbReference>